<sequence>QSMTLSFFIPEDGMGFNESNKIEGVTILTEETKLIFKLSIRIKSSGIGKSNKIGGSYYSEGIRILRNTSDPDNFNERINLFTEKLIQRGYKIAFVNKILRNISHTERLNKLTNKETSINKNTDNYNISFITQYHANAENLQTIIRKHWHLIQDNPQFKNLFDKKPTIAFKRNRNIGEIVKKTLEINQCLPIEIN</sequence>
<comment type="caution">
    <text evidence="1">The sequence shown here is derived from an EMBL/GenBank/DDBJ whole genome shotgun (WGS) entry which is preliminary data.</text>
</comment>
<keyword evidence="2" id="KW-1185">Reference proteome</keyword>
<organism evidence="1 2">
    <name type="scientific">Mytilus galloprovincialis</name>
    <name type="common">Mediterranean mussel</name>
    <dbReference type="NCBI Taxonomy" id="29158"/>
    <lineage>
        <taxon>Eukaryota</taxon>
        <taxon>Metazoa</taxon>
        <taxon>Spiralia</taxon>
        <taxon>Lophotrochozoa</taxon>
        <taxon>Mollusca</taxon>
        <taxon>Bivalvia</taxon>
        <taxon>Autobranchia</taxon>
        <taxon>Pteriomorphia</taxon>
        <taxon>Mytilida</taxon>
        <taxon>Mytiloidea</taxon>
        <taxon>Mytilidae</taxon>
        <taxon>Mytilinae</taxon>
        <taxon>Mytilus</taxon>
    </lineage>
</organism>
<evidence type="ECO:0000313" key="1">
    <source>
        <dbReference type="EMBL" id="VDI48499.1"/>
    </source>
</evidence>
<reference evidence="1" key="1">
    <citation type="submission" date="2018-11" db="EMBL/GenBank/DDBJ databases">
        <authorList>
            <person name="Alioto T."/>
            <person name="Alioto T."/>
        </authorList>
    </citation>
    <scope>NUCLEOTIDE SEQUENCE</scope>
</reference>
<dbReference type="OrthoDB" id="9906912at2759"/>
<accession>A0A8B6FDX8</accession>
<protein>
    <submittedName>
        <fullName evidence="1">Uncharacterized protein</fullName>
    </submittedName>
</protein>
<proteinExistence type="predicted"/>
<gene>
    <name evidence="1" type="ORF">MGAL_10B005012</name>
</gene>
<dbReference type="PANTHER" id="PTHR21301">
    <property type="entry name" value="REVERSE TRANSCRIPTASE"/>
    <property type="match status" value="1"/>
</dbReference>
<dbReference type="Proteomes" id="UP000596742">
    <property type="component" value="Unassembled WGS sequence"/>
</dbReference>
<feature type="non-terminal residue" evidence="1">
    <location>
        <position position="194"/>
    </location>
</feature>
<dbReference type="AlphaFoldDB" id="A0A8B6FDX8"/>
<evidence type="ECO:0000313" key="2">
    <source>
        <dbReference type="Proteomes" id="UP000596742"/>
    </source>
</evidence>
<dbReference type="PANTHER" id="PTHR21301:SF12">
    <property type="match status" value="1"/>
</dbReference>
<name>A0A8B6FDX8_MYTGA</name>
<dbReference type="EMBL" id="UYJE01006741">
    <property type="protein sequence ID" value="VDI48499.1"/>
    <property type="molecule type" value="Genomic_DNA"/>
</dbReference>